<accession>A0A1D6HJA6</accession>
<sequence length="89" mass="10151">MIIRRIQVDLTLHVRARCAERHCSTDGIVRCHQARLNLDGMDSTCVEGKEVCAWLARRGHISVQLFLRVMLLVISDYTTLGISVFVRKV</sequence>
<feature type="non-terminal residue" evidence="1">
    <location>
        <position position="89"/>
    </location>
</feature>
<dbReference type="AlphaFoldDB" id="A0A1D6HJA6"/>
<dbReference type="PaxDb" id="4577-GRMZM2G042438_P01"/>
<name>A0A1D6HJA6_MAIZE</name>
<reference evidence="1" key="1">
    <citation type="submission" date="2015-12" db="EMBL/GenBank/DDBJ databases">
        <title>Update maize B73 reference genome by single molecule sequencing technologies.</title>
        <authorList>
            <consortium name="Maize Genome Sequencing Project"/>
            <person name="Ware D."/>
        </authorList>
    </citation>
    <scope>NUCLEOTIDE SEQUENCE</scope>
    <source>
        <tissue evidence="1">Seedling</tissue>
    </source>
</reference>
<organism evidence="1">
    <name type="scientific">Zea mays</name>
    <name type="common">Maize</name>
    <dbReference type="NCBI Taxonomy" id="4577"/>
    <lineage>
        <taxon>Eukaryota</taxon>
        <taxon>Viridiplantae</taxon>
        <taxon>Streptophyta</taxon>
        <taxon>Embryophyta</taxon>
        <taxon>Tracheophyta</taxon>
        <taxon>Spermatophyta</taxon>
        <taxon>Magnoliopsida</taxon>
        <taxon>Liliopsida</taxon>
        <taxon>Poales</taxon>
        <taxon>Poaceae</taxon>
        <taxon>PACMAD clade</taxon>
        <taxon>Panicoideae</taxon>
        <taxon>Andropogonodae</taxon>
        <taxon>Andropogoneae</taxon>
        <taxon>Tripsacinae</taxon>
        <taxon>Zea</taxon>
    </lineage>
</organism>
<proteinExistence type="predicted"/>
<evidence type="ECO:0000313" key="1">
    <source>
        <dbReference type="EMBL" id="AQK74559.1"/>
    </source>
</evidence>
<protein>
    <submittedName>
        <fullName evidence="1">Zinc ion binding</fullName>
    </submittedName>
</protein>
<dbReference type="EMBL" id="CM000781">
    <property type="protein sequence ID" value="AQK74559.1"/>
    <property type="molecule type" value="Genomic_DNA"/>
</dbReference>
<gene>
    <name evidence="1" type="ORF">ZEAMMB73_Zm00001d017935</name>
</gene>